<evidence type="ECO:0000256" key="4">
    <source>
        <dbReference type="RuleBase" id="RU004453"/>
    </source>
</evidence>
<dbReference type="GO" id="GO:0005975">
    <property type="term" value="P:carbohydrate metabolic process"/>
    <property type="evidence" value="ECO:0007669"/>
    <property type="project" value="InterPro"/>
</dbReference>
<evidence type="ECO:0000259" key="5">
    <source>
        <dbReference type="PROSITE" id="PS51910"/>
    </source>
</evidence>
<keyword evidence="1 3" id="KW-0378">Hydrolase</keyword>
<dbReference type="Pfam" id="PF00704">
    <property type="entry name" value="Glyco_hydro_18"/>
    <property type="match status" value="1"/>
</dbReference>
<dbReference type="eggNOG" id="COG3858">
    <property type="taxonomic scope" value="Bacteria"/>
</dbReference>
<dbReference type="InterPro" id="IPR011583">
    <property type="entry name" value="Chitinase_II/V-like_cat"/>
</dbReference>
<dbReference type="InterPro" id="IPR029070">
    <property type="entry name" value="Chitinase_insertion_sf"/>
</dbReference>
<dbReference type="PROSITE" id="PS51910">
    <property type="entry name" value="GH18_2"/>
    <property type="match status" value="1"/>
</dbReference>
<dbReference type="Gene3D" id="3.20.20.80">
    <property type="entry name" value="Glycosidases"/>
    <property type="match status" value="1"/>
</dbReference>
<feature type="domain" description="GH18" evidence="5">
    <location>
        <begin position="244"/>
        <end position="554"/>
    </location>
</feature>
<accession>F2JS05</accession>
<evidence type="ECO:0000313" key="7">
    <source>
        <dbReference type="Proteomes" id="UP000008467"/>
    </source>
</evidence>
<keyword evidence="2 3" id="KW-0326">Glycosidase</keyword>
<comment type="similarity">
    <text evidence="4">Belongs to the glycosyl hydrolase 18 family.</text>
</comment>
<dbReference type="SUPFAM" id="SSF51445">
    <property type="entry name" value="(Trans)glycosidases"/>
    <property type="match status" value="1"/>
</dbReference>
<dbReference type="Proteomes" id="UP000008467">
    <property type="component" value="Chromosome"/>
</dbReference>
<sequence length="554" mass="62798">MLKKIILGLIAVALVVTAYFTVNRVQTVGELVDPLTYFDEFKNNTNNLVYKDERINLKEPVITINDQIYVSYTFANTYVSDIIFYDEAEKVMTLTNVREVVKLYPEQENKISFAGIQGTYPLTEKDGELYVSANLLEDFFKVRIEAGKDGRLFIAYDDREEQEQATISRKTSLRTHPRKKSTVVENLGKGEKVILYAEEDGFARVRSESGIIGYIPSSHLKHKETIEAQAVTDVEAWPINPLGETVKLAWDQMTNANVGNWASAKYANVDKLNVISPTWFEFGDETGALVDRGTTEYVKSAHDRGLQVWPIISHSFTNTGLTKEILSSSKKRQYVIQQIIDKSKLYGFDGINVDIENIQNETSAVWVQFMRELYPQLKAEGLIVSVDVYMPSNWSGHYEREKVSAASDYFIVMAYDQHWSGSETAGSVSEISWVDEGIQNTLKEVPKEKLVLGIPFYTRLWTETSEGLSSTPYGMTSAKQLVDKWGVIPQLDSISGQNYAEVEKDQITYKLWIEDYSSISKRIAIMEKYELAGYGAWKLGLESADIWDVLGQVK</sequence>
<dbReference type="InterPro" id="IPR003646">
    <property type="entry name" value="SH3-like_bac-type"/>
</dbReference>
<gene>
    <name evidence="6" type="ordered locus">Clole_1089</name>
</gene>
<dbReference type="PANTHER" id="PTHR46066:SF2">
    <property type="entry name" value="CHITINASE DOMAIN-CONTAINING PROTEIN 1"/>
    <property type="match status" value="1"/>
</dbReference>
<dbReference type="EMBL" id="CP002582">
    <property type="protein sequence ID" value="ADZ82819.1"/>
    <property type="molecule type" value="Genomic_DNA"/>
</dbReference>
<proteinExistence type="inferred from homology"/>
<dbReference type="GO" id="GO:0008061">
    <property type="term" value="F:chitin binding"/>
    <property type="evidence" value="ECO:0007669"/>
    <property type="project" value="InterPro"/>
</dbReference>
<dbReference type="PANTHER" id="PTHR46066">
    <property type="entry name" value="CHITINASE DOMAIN-CONTAINING PROTEIN 1 FAMILY MEMBER"/>
    <property type="match status" value="1"/>
</dbReference>
<dbReference type="HOGENOM" id="CLU_020253_0_0_9"/>
<dbReference type="KEGG" id="cle:Clole_1089"/>
<name>F2JS05_CELLD</name>
<dbReference type="Gene3D" id="3.10.50.10">
    <property type="match status" value="1"/>
</dbReference>
<dbReference type="STRING" id="642492.Clole_1089"/>
<organism evidence="6 7">
    <name type="scientific">Cellulosilyticum lentocellum (strain ATCC 49066 / DSM 5427 / NCIMB 11756 / RHM5)</name>
    <name type="common">Clostridium lentocellum</name>
    <dbReference type="NCBI Taxonomy" id="642492"/>
    <lineage>
        <taxon>Bacteria</taxon>
        <taxon>Bacillati</taxon>
        <taxon>Bacillota</taxon>
        <taxon>Clostridia</taxon>
        <taxon>Lachnospirales</taxon>
        <taxon>Cellulosilyticaceae</taxon>
        <taxon>Cellulosilyticum</taxon>
    </lineage>
</organism>
<dbReference type="InterPro" id="IPR017853">
    <property type="entry name" value="GH"/>
</dbReference>
<dbReference type="SMART" id="SM00636">
    <property type="entry name" value="Glyco_18"/>
    <property type="match status" value="1"/>
</dbReference>
<evidence type="ECO:0000256" key="2">
    <source>
        <dbReference type="ARBA" id="ARBA00023295"/>
    </source>
</evidence>
<dbReference type="RefSeq" id="WP_013656118.1">
    <property type="nucleotide sequence ID" value="NC_015275.1"/>
</dbReference>
<reference evidence="6 7" key="1">
    <citation type="journal article" date="2011" name="J. Bacteriol.">
        <title>Complete genome sequence of the cellulose-degrading bacterium Cellulosilyticum lentocellum.</title>
        <authorList>
            <consortium name="US DOE Joint Genome Institute"/>
            <person name="Miller D.A."/>
            <person name="Suen G."/>
            <person name="Bruce D."/>
            <person name="Copeland A."/>
            <person name="Cheng J.F."/>
            <person name="Detter C."/>
            <person name="Goodwin L.A."/>
            <person name="Han C.S."/>
            <person name="Hauser L.J."/>
            <person name="Land M.L."/>
            <person name="Lapidus A."/>
            <person name="Lucas S."/>
            <person name="Meincke L."/>
            <person name="Pitluck S."/>
            <person name="Tapia R."/>
            <person name="Teshima H."/>
            <person name="Woyke T."/>
            <person name="Fox B.G."/>
            <person name="Angert E.R."/>
            <person name="Currie C.R."/>
        </authorList>
    </citation>
    <scope>NUCLEOTIDE SEQUENCE [LARGE SCALE GENOMIC DNA]</scope>
    <source>
        <strain evidence="7">ATCC 49066 / DSM 5427 / NCIMB 11756 / RHM5</strain>
    </source>
</reference>
<dbReference type="PROSITE" id="PS01095">
    <property type="entry name" value="GH18_1"/>
    <property type="match status" value="1"/>
</dbReference>
<dbReference type="Pfam" id="PF08239">
    <property type="entry name" value="SH3_3"/>
    <property type="match status" value="1"/>
</dbReference>
<dbReference type="Gene3D" id="2.30.30.40">
    <property type="entry name" value="SH3 Domains"/>
    <property type="match status" value="1"/>
</dbReference>
<dbReference type="AlphaFoldDB" id="F2JS05"/>
<evidence type="ECO:0000256" key="3">
    <source>
        <dbReference type="RuleBase" id="RU000489"/>
    </source>
</evidence>
<dbReference type="GO" id="GO:0004553">
    <property type="term" value="F:hydrolase activity, hydrolyzing O-glycosyl compounds"/>
    <property type="evidence" value="ECO:0007669"/>
    <property type="project" value="InterPro"/>
</dbReference>
<keyword evidence="7" id="KW-1185">Reference proteome</keyword>
<evidence type="ECO:0000313" key="6">
    <source>
        <dbReference type="EMBL" id="ADZ82819.1"/>
    </source>
</evidence>
<protein>
    <submittedName>
        <fullName evidence="6">Glycoside hydrolase family 18</fullName>
    </submittedName>
</protein>
<dbReference type="InterPro" id="IPR001223">
    <property type="entry name" value="Glyco_hydro18_cat"/>
</dbReference>
<dbReference type="InterPro" id="IPR001579">
    <property type="entry name" value="Glyco_hydro_18_chit_AS"/>
</dbReference>
<evidence type="ECO:0000256" key="1">
    <source>
        <dbReference type="ARBA" id="ARBA00022801"/>
    </source>
</evidence>